<evidence type="ECO:0000313" key="4">
    <source>
        <dbReference type="EMBL" id="KAG0651401.1"/>
    </source>
</evidence>
<sequence length="246" mass="27376">MYPEEEYVTGDADSRPKPAILCLHGGGTNAMIFNIQTIRIQRVLGPYFEFVFVESPQEGAPGPDVIPVFEGMEPYRRWHFDHVKSAQTIATLQDAMDEQKRKDGRGFVGALGFSQGAMAVSGLLLEQQARERKEGGDDGTGLAFAVLFNGTYPPLTAGLTDEEQEERIRVPSLHVIGTEDPYRENGMTLFEEYFDPKTASMIEFKVGHRLPVLENDTAKVANEILRMYAEAEGKRQTDPEALAKFA</sequence>
<reference evidence="4" key="1">
    <citation type="submission" date="2019-07" db="EMBL/GenBank/DDBJ databases">
        <title>Hyphodiscus hymeniophilus genome sequencing and assembly.</title>
        <authorList>
            <person name="Kramer G."/>
            <person name="Nodwell J."/>
        </authorList>
    </citation>
    <scope>NUCLEOTIDE SEQUENCE</scope>
    <source>
        <strain evidence="4">ATCC 34498</strain>
    </source>
</reference>
<organism evidence="4 5">
    <name type="scientific">Hyphodiscus hymeniophilus</name>
    <dbReference type="NCBI Taxonomy" id="353542"/>
    <lineage>
        <taxon>Eukaryota</taxon>
        <taxon>Fungi</taxon>
        <taxon>Dikarya</taxon>
        <taxon>Ascomycota</taxon>
        <taxon>Pezizomycotina</taxon>
        <taxon>Leotiomycetes</taxon>
        <taxon>Helotiales</taxon>
        <taxon>Hyphodiscaceae</taxon>
        <taxon>Hyphodiscus</taxon>
    </lineage>
</organism>
<dbReference type="AlphaFoldDB" id="A0A9P6VN39"/>
<name>A0A9P6VN39_9HELO</name>
<comment type="similarity">
    <text evidence="1">Belongs to the LovG family.</text>
</comment>
<dbReference type="Proteomes" id="UP000785200">
    <property type="component" value="Unassembled WGS sequence"/>
</dbReference>
<evidence type="ECO:0000313" key="5">
    <source>
        <dbReference type="Proteomes" id="UP000785200"/>
    </source>
</evidence>
<protein>
    <submittedName>
        <fullName evidence="4">Thioesterase FSL2</fullName>
    </submittedName>
</protein>
<dbReference type="InterPro" id="IPR005645">
    <property type="entry name" value="FSH-like_dom"/>
</dbReference>
<evidence type="ECO:0000256" key="2">
    <source>
        <dbReference type="ARBA" id="ARBA00022801"/>
    </source>
</evidence>
<dbReference type="GO" id="GO:0005634">
    <property type="term" value="C:nucleus"/>
    <property type="evidence" value="ECO:0007669"/>
    <property type="project" value="TreeGrafter"/>
</dbReference>
<dbReference type="GO" id="GO:0044550">
    <property type="term" value="P:secondary metabolite biosynthetic process"/>
    <property type="evidence" value="ECO:0007669"/>
    <property type="project" value="TreeGrafter"/>
</dbReference>
<comment type="caution">
    <text evidence="4">The sequence shown here is derived from an EMBL/GenBank/DDBJ whole genome shotgun (WGS) entry which is preliminary data.</text>
</comment>
<dbReference type="PANTHER" id="PTHR48070">
    <property type="entry name" value="ESTERASE OVCA2"/>
    <property type="match status" value="1"/>
</dbReference>
<dbReference type="OrthoDB" id="414698at2759"/>
<dbReference type="InterPro" id="IPR029058">
    <property type="entry name" value="AB_hydrolase_fold"/>
</dbReference>
<dbReference type="Pfam" id="PF03959">
    <property type="entry name" value="FSH1"/>
    <property type="match status" value="1"/>
</dbReference>
<dbReference type="EMBL" id="VNKQ01000004">
    <property type="protein sequence ID" value="KAG0651401.1"/>
    <property type="molecule type" value="Genomic_DNA"/>
</dbReference>
<dbReference type="Gene3D" id="3.40.50.1820">
    <property type="entry name" value="alpha/beta hydrolase"/>
    <property type="match status" value="1"/>
</dbReference>
<evidence type="ECO:0000256" key="1">
    <source>
        <dbReference type="ARBA" id="ARBA00005863"/>
    </source>
</evidence>
<accession>A0A9P6VN39</accession>
<dbReference type="InterPro" id="IPR050593">
    <property type="entry name" value="LovG"/>
</dbReference>
<dbReference type="GO" id="GO:0016787">
    <property type="term" value="F:hydrolase activity"/>
    <property type="evidence" value="ECO:0007669"/>
    <property type="project" value="UniProtKB-KW"/>
</dbReference>
<keyword evidence="5" id="KW-1185">Reference proteome</keyword>
<keyword evidence="2" id="KW-0378">Hydrolase</keyword>
<dbReference type="GO" id="GO:0005737">
    <property type="term" value="C:cytoplasm"/>
    <property type="evidence" value="ECO:0007669"/>
    <property type="project" value="TreeGrafter"/>
</dbReference>
<gene>
    <name evidence="4" type="ORF">D0Z07_1675</name>
</gene>
<evidence type="ECO:0000259" key="3">
    <source>
        <dbReference type="Pfam" id="PF03959"/>
    </source>
</evidence>
<proteinExistence type="inferred from homology"/>
<dbReference type="PANTHER" id="PTHR48070:SF3">
    <property type="entry name" value="ESTERASE DBAE-RELATED"/>
    <property type="match status" value="1"/>
</dbReference>
<feature type="domain" description="Serine hydrolase" evidence="3">
    <location>
        <begin position="17"/>
        <end position="217"/>
    </location>
</feature>
<dbReference type="SUPFAM" id="SSF53474">
    <property type="entry name" value="alpha/beta-Hydrolases"/>
    <property type="match status" value="1"/>
</dbReference>